<accession>A0A8J4SNM9</accession>
<dbReference type="Gene3D" id="3.40.50.150">
    <property type="entry name" value="Vaccinia Virus protein VP39"/>
    <property type="match status" value="1"/>
</dbReference>
<name>A0A8J4SNM9_9TREM</name>
<dbReference type="AlphaFoldDB" id="A0A8J4SNM9"/>
<keyword evidence="7" id="KW-0472">Membrane</keyword>
<feature type="transmembrane region" description="Helical" evidence="7">
    <location>
        <begin position="97"/>
        <end position="115"/>
    </location>
</feature>
<evidence type="ECO:0000256" key="6">
    <source>
        <dbReference type="ARBA" id="ARBA00041184"/>
    </source>
</evidence>
<gene>
    <name evidence="9" type="ORF">PHET_09654</name>
</gene>
<keyword evidence="9" id="KW-0131">Cell cycle</keyword>
<evidence type="ECO:0000256" key="7">
    <source>
        <dbReference type="SAM" id="Phobius"/>
    </source>
</evidence>
<comment type="similarity">
    <text evidence="1">Belongs to the class I-like SAM-binding methyltransferase superfamily. RNA methyltransferase RlmE family.</text>
</comment>
<evidence type="ECO:0000256" key="3">
    <source>
        <dbReference type="ARBA" id="ARBA00022603"/>
    </source>
</evidence>
<feature type="transmembrane region" description="Helical" evidence="7">
    <location>
        <begin position="40"/>
        <end position="60"/>
    </location>
</feature>
<dbReference type="EMBL" id="LUCH01017539">
    <property type="protein sequence ID" value="KAF5394901.1"/>
    <property type="molecule type" value="Genomic_DNA"/>
</dbReference>
<evidence type="ECO:0000256" key="2">
    <source>
        <dbReference type="ARBA" id="ARBA00022552"/>
    </source>
</evidence>
<evidence type="ECO:0000256" key="5">
    <source>
        <dbReference type="ARBA" id="ARBA00022691"/>
    </source>
</evidence>
<proteinExistence type="inferred from homology"/>
<feature type="domain" description="Ribosomal RNA methyltransferase FtsJ" evidence="8">
    <location>
        <begin position="131"/>
        <end position="347"/>
    </location>
</feature>
<dbReference type="SUPFAM" id="SSF53335">
    <property type="entry name" value="S-adenosyl-L-methionine-dependent methyltransferases"/>
    <property type="match status" value="1"/>
</dbReference>
<evidence type="ECO:0000313" key="9">
    <source>
        <dbReference type="EMBL" id="KAF5394901.1"/>
    </source>
</evidence>
<evidence type="ECO:0000259" key="8">
    <source>
        <dbReference type="Pfam" id="PF01728"/>
    </source>
</evidence>
<dbReference type="HAMAP" id="MF_01547">
    <property type="entry name" value="RNA_methyltr_E"/>
    <property type="match status" value="1"/>
</dbReference>
<evidence type="ECO:0000256" key="4">
    <source>
        <dbReference type="ARBA" id="ARBA00022679"/>
    </source>
</evidence>
<feature type="transmembrane region" description="Helical" evidence="7">
    <location>
        <begin position="12"/>
        <end position="33"/>
    </location>
</feature>
<protein>
    <recommendedName>
        <fullName evidence="6">rRNA methyltransferase 2, mitochondrial</fullName>
    </recommendedName>
</protein>
<keyword evidence="4" id="KW-0808">Transferase</keyword>
<keyword evidence="3" id="KW-0489">Methyltransferase</keyword>
<dbReference type="Pfam" id="PF01728">
    <property type="entry name" value="FtsJ"/>
    <property type="match status" value="1"/>
</dbReference>
<sequence>MNSARSLPGRPFLHWIGLHVIFLSLLLFLSLCLSPSGGWFVSHVLSFAWLILVAFVSHVMRDARHRGLWIWPPPNRHTWTTHASSQLNAHLQIWQTSPLPLLPVYLLSIFMRWLMRQRCDPYVRRARIESYRCRSAFKLLQLHELIPQGLFHSGDIVVDCGAAPGSWSQVAVSHVCPLKSQPSMVSSMSPKPGLVIALDLLDFAPIPGVIRHQRTDLRDSSNCARLVEQSIAEHSDNPTAKVNVMLSDMAPNASGLRKLDIPSMMILAHSVLQLAIRVSAPGACLVVKLWECQEAESFKKLVSRFYVGPWDLKSTNEKEGSSSSVQFVKPNASRKDSSEIYLVARGFCLPILTVG</sequence>
<dbReference type="InterPro" id="IPR002877">
    <property type="entry name" value="RNA_MeTrfase_FtsJ_dom"/>
</dbReference>
<dbReference type="GO" id="GO:0051301">
    <property type="term" value="P:cell division"/>
    <property type="evidence" value="ECO:0007669"/>
    <property type="project" value="UniProtKB-KW"/>
</dbReference>
<keyword evidence="9" id="KW-0132">Cell division</keyword>
<evidence type="ECO:0000256" key="1">
    <source>
        <dbReference type="ARBA" id="ARBA00009258"/>
    </source>
</evidence>
<dbReference type="InterPro" id="IPR050082">
    <property type="entry name" value="RNA_methyltr_RlmE"/>
</dbReference>
<dbReference type="InterPro" id="IPR029063">
    <property type="entry name" value="SAM-dependent_MTases_sf"/>
</dbReference>
<dbReference type="OrthoDB" id="20105at2759"/>
<keyword evidence="10" id="KW-1185">Reference proteome</keyword>
<comment type="caution">
    <text evidence="9">The sequence shown here is derived from an EMBL/GenBank/DDBJ whole genome shotgun (WGS) entry which is preliminary data.</text>
</comment>
<dbReference type="InterPro" id="IPR015507">
    <property type="entry name" value="rRNA-MeTfrase_E"/>
</dbReference>
<keyword evidence="2" id="KW-0698">rRNA processing</keyword>
<dbReference type="GO" id="GO:0008650">
    <property type="term" value="F:rRNA (uridine-2'-O-)-methyltransferase activity"/>
    <property type="evidence" value="ECO:0007669"/>
    <property type="project" value="TreeGrafter"/>
</dbReference>
<dbReference type="PANTHER" id="PTHR10920">
    <property type="entry name" value="RIBOSOMAL RNA METHYLTRANSFERASE"/>
    <property type="match status" value="1"/>
</dbReference>
<dbReference type="GO" id="GO:0005739">
    <property type="term" value="C:mitochondrion"/>
    <property type="evidence" value="ECO:0007669"/>
    <property type="project" value="TreeGrafter"/>
</dbReference>
<evidence type="ECO:0000313" key="10">
    <source>
        <dbReference type="Proteomes" id="UP000748531"/>
    </source>
</evidence>
<keyword evidence="7" id="KW-1133">Transmembrane helix</keyword>
<keyword evidence="7" id="KW-0812">Transmembrane</keyword>
<reference evidence="9" key="1">
    <citation type="submission" date="2019-05" db="EMBL/GenBank/DDBJ databases">
        <title>Annotation for the trematode Paragonimus heterotremus.</title>
        <authorList>
            <person name="Choi Y.-J."/>
        </authorList>
    </citation>
    <scope>NUCLEOTIDE SEQUENCE</scope>
    <source>
        <strain evidence="9">LC</strain>
    </source>
</reference>
<organism evidence="9 10">
    <name type="scientific">Paragonimus heterotremus</name>
    <dbReference type="NCBI Taxonomy" id="100268"/>
    <lineage>
        <taxon>Eukaryota</taxon>
        <taxon>Metazoa</taxon>
        <taxon>Spiralia</taxon>
        <taxon>Lophotrochozoa</taxon>
        <taxon>Platyhelminthes</taxon>
        <taxon>Trematoda</taxon>
        <taxon>Digenea</taxon>
        <taxon>Plagiorchiida</taxon>
        <taxon>Troglotremata</taxon>
        <taxon>Troglotrematidae</taxon>
        <taxon>Paragonimus</taxon>
    </lineage>
</organism>
<dbReference type="PANTHER" id="PTHR10920:SF18">
    <property type="entry name" value="RRNA METHYLTRANSFERASE 2, MITOCHONDRIAL"/>
    <property type="match status" value="1"/>
</dbReference>
<dbReference type="Proteomes" id="UP000748531">
    <property type="component" value="Unassembled WGS sequence"/>
</dbReference>
<keyword evidence="5" id="KW-0949">S-adenosyl-L-methionine</keyword>